<name>A0ABN1A3X0_9ACTN</name>
<dbReference type="Proteomes" id="UP001500909">
    <property type="component" value="Unassembled WGS sequence"/>
</dbReference>
<accession>A0ABN1A3X0</accession>
<reference evidence="1 2" key="1">
    <citation type="journal article" date="2019" name="Int. J. Syst. Evol. Microbiol.">
        <title>The Global Catalogue of Microorganisms (GCM) 10K type strain sequencing project: providing services to taxonomists for standard genome sequencing and annotation.</title>
        <authorList>
            <consortium name="The Broad Institute Genomics Platform"/>
            <consortium name="The Broad Institute Genome Sequencing Center for Infectious Disease"/>
            <person name="Wu L."/>
            <person name="Ma J."/>
        </authorList>
    </citation>
    <scope>NUCLEOTIDE SEQUENCE [LARGE SCALE GENOMIC DNA]</scope>
    <source>
        <strain evidence="1 2">JCM 4805</strain>
    </source>
</reference>
<dbReference type="EMBL" id="BAAABY010000023">
    <property type="protein sequence ID" value="GAA0466962.1"/>
    <property type="molecule type" value="Genomic_DNA"/>
</dbReference>
<evidence type="ECO:0000313" key="1">
    <source>
        <dbReference type="EMBL" id="GAA0466962.1"/>
    </source>
</evidence>
<proteinExistence type="predicted"/>
<protein>
    <submittedName>
        <fullName evidence="1">Uncharacterized protein</fullName>
    </submittedName>
</protein>
<evidence type="ECO:0000313" key="2">
    <source>
        <dbReference type="Proteomes" id="UP001500909"/>
    </source>
</evidence>
<dbReference type="RefSeq" id="WP_346095772.1">
    <property type="nucleotide sequence ID" value="NZ_BAAABY010000023.1"/>
</dbReference>
<comment type="caution">
    <text evidence="1">The sequence shown here is derived from an EMBL/GenBank/DDBJ whole genome shotgun (WGS) entry which is preliminary data.</text>
</comment>
<gene>
    <name evidence="1" type="ORF">GCM10010361_33960</name>
</gene>
<sequence>MATSHIDPDNCQQLLWGAPGSALEKIQSEIARRIAEEMLESDRQALEFDAKSAFRAMSDPRDYH</sequence>
<organism evidence="1 2">
    <name type="scientific">Streptomyces olivaceiscleroticus</name>
    <dbReference type="NCBI Taxonomy" id="68245"/>
    <lineage>
        <taxon>Bacteria</taxon>
        <taxon>Bacillati</taxon>
        <taxon>Actinomycetota</taxon>
        <taxon>Actinomycetes</taxon>
        <taxon>Kitasatosporales</taxon>
        <taxon>Streptomycetaceae</taxon>
        <taxon>Streptomyces</taxon>
    </lineage>
</organism>
<keyword evidence="2" id="KW-1185">Reference proteome</keyword>